<evidence type="ECO:0000256" key="11">
    <source>
        <dbReference type="ARBA" id="ARBA00022840"/>
    </source>
</evidence>
<keyword evidence="4" id="KW-1003">Cell membrane</keyword>
<dbReference type="PRINTS" id="PR00344">
    <property type="entry name" value="BCTRLSENSOR"/>
</dbReference>
<comment type="caution">
    <text evidence="21">The sequence shown here is derived from an EMBL/GenBank/DDBJ whole genome shotgun (WGS) entry which is preliminary data.</text>
</comment>
<dbReference type="eggNOG" id="COG4191">
    <property type="taxonomic scope" value="Bacteria"/>
</dbReference>
<dbReference type="GO" id="GO:0000155">
    <property type="term" value="F:phosphorelay sensor kinase activity"/>
    <property type="evidence" value="ECO:0007669"/>
    <property type="project" value="InterPro"/>
</dbReference>
<organism evidence="21 22">
    <name type="scientific">Roseivivax isoporae LMG 25204</name>
    <dbReference type="NCBI Taxonomy" id="1449351"/>
    <lineage>
        <taxon>Bacteria</taxon>
        <taxon>Pseudomonadati</taxon>
        <taxon>Pseudomonadota</taxon>
        <taxon>Alphaproteobacteria</taxon>
        <taxon>Rhodobacterales</taxon>
        <taxon>Roseobacteraceae</taxon>
        <taxon>Roseivivax</taxon>
    </lineage>
</organism>
<feature type="transmembrane region" description="Helical" evidence="18">
    <location>
        <begin position="275"/>
        <end position="296"/>
    </location>
</feature>
<evidence type="ECO:0000256" key="9">
    <source>
        <dbReference type="ARBA" id="ARBA00022741"/>
    </source>
</evidence>
<keyword evidence="11" id="KW-0067">ATP-binding</keyword>
<keyword evidence="14 18" id="KW-0472">Membrane</keyword>
<evidence type="ECO:0000256" key="13">
    <source>
        <dbReference type="ARBA" id="ARBA00023012"/>
    </source>
</evidence>
<evidence type="ECO:0000256" key="2">
    <source>
        <dbReference type="ARBA" id="ARBA00004429"/>
    </source>
</evidence>
<evidence type="ECO:0000313" key="22">
    <source>
        <dbReference type="Proteomes" id="UP000023430"/>
    </source>
</evidence>
<keyword evidence="8 18" id="KW-0812">Transmembrane</keyword>
<evidence type="ECO:0000256" key="8">
    <source>
        <dbReference type="ARBA" id="ARBA00022692"/>
    </source>
</evidence>
<dbReference type="InterPro" id="IPR017055">
    <property type="entry name" value="Sig_transdc_His_kinase_DctB"/>
</dbReference>
<dbReference type="EMBL" id="JAME01000038">
    <property type="protein sequence ID" value="ETX27191.1"/>
    <property type="molecule type" value="Genomic_DNA"/>
</dbReference>
<dbReference type="AlphaFoldDB" id="X7F526"/>
<dbReference type="Gene3D" id="1.10.287.130">
    <property type="match status" value="1"/>
</dbReference>
<keyword evidence="12 18" id="KW-1133">Transmembrane helix</keyword>
<evidence type="ECO:0000256" key="14">
    <source>
        <dbReference type="ARBA" id="ARBA00023136"/>
    </source>
</evidence>
<dbReference type="SUPFAM" id="SSF55874">
    <property type="entry name" value="ATPase domain of HSP90 chaperone/DNA topoisomerase II/histidine kinase"/>
    <property type="match status" value="1"/>
</dbReference>
<evidence type="ECO:0000256" key="18">
    <source>
        <dbReference type="SAM" id="Phobius"/>
    </source>
</evidence>
<comment type="catalytic activity">
    <reaction evidence="1">
        <text>ATP + protein L-histidine = ADP + protein N-phospho-L-histidine.</text>
        <dbReference type="EC" id="2.7.13.3"/>
    </reaction>
</comment>
<evidence type="ECO:0000256" key="10">
    <source>
        <dbReference type="ARBA" id="ARBA00022777"/>
    </source>
</evidence>
<name>X7F526_9RHOB</name>
<dbReference type="InterPro" id="IPR005467">
    <property type="entry name" value="His_kinase_dom"/>
</dbReference>
<comment type="subcellular location">
    <subcellularLocation>
        <location evidence="2">Cell inner membrane</location>
        <topology evidence="2">Multi-pass membrane protein</topology>
    </subcellularLocation>
</comment>
<dbReference type="PIRSF" id="PIRSF036431">
    <property type="entry name" value="STHK_DctB"/>
    <property type="match status" value="1"/>
</dbReference>
<evidence type="ECO:0000256" key="4">
    <source>
        <dbReference type="ARBA" id="ARBA00022475"/>
    </source>
</evidence>
<keyword evidence="17" id="KW-0175">Coiled coil</keyword>
<keyword evidence="7" id="KW-0808">Transferase</keyword>
<evidence type="ECO:0000256" key="12">
    <source>
        <dbReference type="ARBA" id="ARBA00022989"/>
    </source>
</evidence>
<dbReference type="InterPro" id="IPR036890">
    <property type="entry name" value="HATPase_C_sf"/>
</dbReference>
<feature type="signal peptide" evidence="19">
    <location>
        <begin position="1"/>
        <end position="23"/>
    </location>
</feature>
<dbReference type="GO" id="GO:0005886">
    <property type="term" value="C:plasma membrane"/>
    <property type="evidence" value="ECO:0007669"/>
    <property type="project" value="UniProtKB-SubCell"/>
</dbReference>
<evidence type="ECO:0000313" key="21">
    <source>
        <dbReference type="EMBL" id="ETX27191.1"/>
    </source>
</evidence>
<gene>
    <name evidence="21" type="ORF">RISW2_15150</name>
</gene>
<dbReference type="RefSeq" id="WP_043774129.1">
    <property type="nucleotide sequence ID" value="NZ_JAME01000038.1"/>
</dbReference>
<dbReference type="Pfam" id="PF02518">
    <property type="entry name" value="HATPase_c"/>
    <property type="match status" value="1"/>
</dbReference>
<dbReference type="GO" id="GO:0005524">
    <property type="term" value="F:ATP binding"/>
    <property type="evidence" value="ECO:0007669"/>
    <property type="project" value="UniProtKB-KW"/>
</dbReference>
<keyword evidence="9" id="KW-0547">Nucleotide-binding</keyword>
<comment type="function">
    <text evidence="15">Member of the two-component regulatory system DctB/DctD involved in the transport of C4-dicarboxylates. DctB functions as a membrane-associated protein kinase that phosphorylates DctD in response to environmental signals.</text>
</comment>
<dbReference type="SUPFAM" id="SSF47384">
    <property type="entry name" value="Homodimeric domain of signal transducing histidine kinase"/>
    <property type="match status" value="1"/>
</dbReference>
<protein>
    <recommendedName>
        <fullName evidence="16">C4-dicarboxylate transport sensor protein DctB</fullName>
        <ecNumber evidence="3">2.7.13.3</ecNumber>
    </recommendedName>
</protein>
<sequence>MGRLASSRAALVALYLAMTAAAAAGTWVYGFGQALGPLAARGSSDLALAADRLVTQLQRYREVAVLMADHPALVALHAGGPRAAADRVLLDAADKTGSLSMLYVDLAGRVLAAAHPGAPRALPPGPHLERARDGALGQRLSARPGGARVFSYAAPQFGPDGRVHGMLVVSADIARLEQVWRGSLPTVWFADATGTVVATNRRELLGWRKGDGDDVISPAGRVYRTTMQRRAGLVIRRQDWSPYVPPAALYLTEALPVIGLDAMALVDVAPARRIAALQAGAVAAVVLFFGALLFLATERRRALAQANAALEGRVSARTRALSEANAALRREVAERQEAEAALKRAQAELVQAGKLTALGKMSAGISHELNQPLMAIRSFAENGQAFLDRGRPDRAAENLGRISDMAGRMGRIIRNLRAFARQEAEPASRVGLAAVVEGALEMVQDRATAMGATLDWQRPDTPTVVMAGEVRLSQVIVNLLTNALDAMADAPERRVTIRVGPGATDGRVALTVRDTGPGISDPDRIFDPFYSTKEVGATEGMGLGLSISYGLVQGFGGRLRGENAPGGGALFTVELDRAEAFA</sequence>
<evidence type="ECO:0000256" key="15">
    <source>
        <dbReference type="ARBA" id="ARBA00059004"/>
    </source>
</evidence>
<dbReference type="Gene3D" id="3.30.565.10">
    <property type="entry name" value="Histidine kinase-like ATPase, C-terminal domain"/>
    <property type="match status" value="1"/>
</dbReference>
<dbReference type="EC" id="2.7.13.3" evidence="3"/>
<keyword evidence="6" id="KW-0597">Phosphoprotein</keyword>
<dbReference type="Pfam" id="PF00512">
    <property type="entry name" value="HisKA"/>
    <property type="match status" value="1"/>
</dbReference>
<reference evidence="21 22" key="1">
    <citation type="submission" date="2014-01" db="EMBL/GenBank/DDBJ databases">
        <title>Roseivivax isoporae LMG 25204 Genome Sequencing.</title>
        <authorList>
            <person name="Lai Q."/>
            <person name="Li G."/>
            <person name="Shao Z."/>
        </authorList>
    </citation>
    <scope>NUCLEOTIDE SEQUENCE [LARGE SCALE GENOMIC DNA]</scope>
    <source>
        <strain evidence="21 22">LMG 25204</strain>
    </source>
</reference>
<feature type="coiled-coil region" evidence="17">
    <location>
        <begin position="321"/>
        <end position="355"/>
    </location>
</feature>
<dbReference type="SMART" id="SM00387">
    <property type="entry name" value="HATPase_c"/>
    <property type="match status" value="1"/>
</dbReference>
<keyword evidence="22" id="KW-1185">Reference proteome</keyword>
<evidence type="ECO:0000256" key="19">
    <source>
        <dbReference type="SAM" id="SignalP"/>
    </source>
</evidence>
<evidence type="ECO:0000256" key="17">
    <source>
        <dbReference type="SAM" id="Coils"/>
    </source>
</evidence>
<keyword evidence="5" id="KW-0997">Cell inner membrane</keyword>
<dbReference type="STRING" id="1449351.RISW2_15150"/>
<proteinExistence type="predicted"/>
<dbReference type="PATRIC" id="fig|1449351.3.peg.3896"/>
<dbReference type="InterPro" id="IPR036097">
    <property type="entry name" value="HisK_dim/P_sf"/>
</dbReference>
<dbReference type="InterPro" id="IPR003594">
    <property type="entry name" value="HATPase_dom"/>
</dbReference>
<dbReference type="FunFam" id="1.10.287.130:FF:000049">
    <property type="entry name" value="C4-dicarboxylate transport sensor protein DctB"/>
    <property type="match status" value="1"/>
</dbReference>
<dbReference type="InterPro" id="IPR004358">
    <property type="entry name" value="Sig_transdc_His_kin-like_C"/>
</dbReference>
<evidence type="ECO:0000256" key="6">
    <source>
        <dbReference type="ARBA" id="ARBA00022553"/>
    </source>
</evidence>
<keyword evidence="19" id="KW-0732">Signal</keyword>
<evidence type="ECO:0000256" key="7">
    <source>
        <dbReference type="ARBA" id="ARBA00022679"/>
    </source>
</evidence>
<evidence type="ECO:0000256" key="1">
    <source>
        <dbReference type="ARBA" id="ARBA00000085"/>
    </source>
</evidence>
<evidence type="ECO:0000259" key="20">
    <source>
        <dbReference type="PROSITE" id="PS50109"/>
    </source>
</evidence>
<feature type="domain" description="Histidine kinase" evidence="20">
    <location>
        <begin position="364"/>
        <end position="579"/>
    </location>
</feature>
<keyword evidence="13" id="KW-0902">Two-component regulatory system</keyword>
<evidence type="ECO:0000256" key="3">
    <source>
        <dbReference type="ARBA" id="ARBA00012438"/>
    </source>
</evidence>
<dbReference type="PROSITE" id="PS50109">
    <property type="entry name" value="HIS_KIN"/>
    <property type="match status" value="1"/>
</dbReference>
<evidence type="ECO:0000256" key="5">
    <source>
        <dbReference type="ARBA" id="ARBA00022519"/>
    </source>
</evidence>
<dbReference type="OrthoDB" id="7568856at2"/>
<dbReference type="SMART" id="SM00388">
    <property type="entry name" value="HisKA"/>
    <property type="match status" value="1"/>
</dbReference>
<dbReference type="InterPro" id="IPR003661">
    <property type="entry name" value="HisK_dim/P_dom"/>
</dbReference>
<dbReference type="PANTHER" id="PTHR43065">
    <property type="entry name" value="SENSOR HISTIDINE KINASE"/>
    <property type="match status" value="1"/>
</dbReference>
<dbReference type="Proteomes" id="UP000023430">
    <property type="component" value="Unassembled WGS sequence"/>
</dbReference>
<keyword evidence="10" id="KW-0418">Kinase</keyword>
<dbReference type="PANTHER" id="PTHR43065:SF46">
    <property type="entry name" value="C4-DICARBOXYLATE TRANSPORT SENSOR PROTEIN DCTB"/>
    <property type="match status" value="1"/>
</dbReference>
<feature type="chain" id="PRO_5004977470" description="C4-dicarboxylate transport sensor protein DctB" evidence="19">
    <location>
        <begin position="24"/>
        <end position="582"/>
    </location>
</feature>
<accession>X7F526</accession>
<dbReference type="CDD" id="cd00082">
    <property type="entry name" value="HisKA"/>
    <property type="match status" value="1"/>
</dbReference>
<evidence type="ECO:0000256" key="16">
    <source>
        <dbReference type="ARBA" id="ARBA00073143"/>
    </source>
</evidence>